<organism evidence="1 2">
    <name type="scientific">Symbiodinium necroappetens</name>
    <dbReference type="NCBI Taxonomy" id="1628268"/>
    <lineage>
        <taxon>Eukaryota</taxon>
        <taxon>Sar</taxon>
        <taxon>Alveolata</taxon>
        <taxon>Dinophyceae</taxon>
        <taxon>Suessiales</taxon>
        <taxon>Symbiodiniaceae</taxon>
        <taxon>Symbiodinium</taxon>
    </lineage>
</organism>
<gene>
    <name evidence="1" type="ORF">SNEC2469_LOCUS30015</name>
</gene>
<evidence type="ECO:0000313" key="2">
    <source>
        <dbReference type="Proteomes" id="UP000601435"/>
    </source>
</evidence>
<dbReference type="OrthoDB" id="354144at2759"/>
<sequence>MDPEVKKKLQVKAAVAYGRAAQAWNAWGHAVFHYSMVPGIFAYGLWYSGEFTLDPMTLFFKIILDS</sequence>
<dbReference type="EMBL" id="CAJNJA010068918">
    <property type="protein sequence ID" value="CAE7896350.1"/>
    <property type="molecule type" value="Genomic_DNA"/>
</dbReference>
<evidence type="ECO:0000313" key="1">
    <source>
        <dbReference type="EMBL" id="CAE7896350.1"/>
    </source>
</evidence>
<accession>A0A813BA23</accession>
<keyword evidence="2" id="KW-1185">Reference proteome</keyword>
<name>A0A813BA23_9DINO</name>
<dbReference type="AlphaFoldDB" id="A0A813BA23"/>
<proteinExistence type="predicted"/>
<protein>
    <submittedName>
        <fullName evidence="1">Uncharacterized protein</fullName>
    </submittedName>
</protein>
<reference evidence="1" key="1">
    <citation type="submission" date="2021-02" db="EMBL/GenBank/DDBJ databases">
        <authorList>
            <person name="Dougan E. K."/>
            <person name="Rhodes N."/>
            <person name="Thang M."/>
            <person name="Chan C."/>
        </authorList>
    </citation>
    <scope>NUCLEOTIDE SEQUENCE</scope>
</reference>
<comment type="caution">
    <text evidence="1">The sequence shown here is derived from an EMBL/GenBank/DDBJ whole genome shotgun (WGS) entry which is preliminary data.</text>
</comment>
<dbReference type="Proteomes" id="UP000601435">
    <property type="component" value="Unassembled WGS sequence"/>
</dbReference>